<keyword evidence="2" id="KW-0240">DNA-directed RNA polymerase</keyword>
<evidence type="ECO:0000256" key="4">
    <source>
        <dbReference type="ARBA" id="ARBA00022695"/>
    </source>
</evidence>
<dbReference type="GO" id="GO:0006352">
    <property type="term" value="P:DNA-templated transcription initiation"/>
    <property type="evidence" value="ECO:0007669"/>
    <property type="project" value="InterPro"/>
</dbReference>
<dbReference type="RefSeq" id="WP_193114138.1">
    <property type="nucleotide sequence ID" value="NZ_CP041165.1"/>
</dbReference>
<keyword evidence="12" id="KW-1185">Reference proteome</keyword>
<keyword evidence="6" id="KW-0731">Sigma factor</keyword>
<keyword evidence="3" id="KW-0808">Transferase</keyword>
<dbReference type="NCBIfam" id="NF004602">
    <property type="entry name" value="PRK05932.2-4"/>
    <property type="match status" value="1"/>
</dbReference>
<dbReference type="PRINTS" id="PR00045">
    <property type="entry name" value="SIGMA54FCT"/>
</dbReference>
<evidence type="ECO:0000259" key="9">
    <source>
        <dbReference type="Pfam" id="PF04552"/>
    </source>
</evidence>
<dbReference type="GO" id="GO:0016987">
    <property type="term" value="F:sigma factor activity"/>
    <property type="evidence" value="ECO:0007669"/>
    <property type="project" value="UniProtKB-KW"/>
</dbReference>
<name>A0A7M1ATJ6_9BACT</name>
<dbReference type="PIRSF" id="PIRSF000774">
    <property type="entry name" value="RpoN"/>
    <property type="match status" value="1"/>
</dbReference>
<protein>
    <submittedName>
        <fullName evidence="11">RNA polymerase factor sigma-54</fullName>
    </submittedName>
</protein>
<dbReference type="InterPro" id="IPR007634">
    <property type="entry name" value="RNA_pol_sigma_54_DNA-bd"/>
</dbReference>
<evidence type="ECO:0000259" key="10">
    <source>
        <dbReference type="Pfam" id="PF04963"/>
    </source>
</evidence>
<dbReference type="KEGG" id="smax:FJR03_02750"/>
<dbReference type="InterPro" id="IPR007046">
    <property type="entry name" value="RNA_pol_sigma_54_core-bd"/>
</dbReference>
<dbReference type="Pfam" id="PF04963">
    <property type="entry name" value="Sigma54_CBD"/>
    <property type="match status" value="1"/>
</dbReference>
<dbReference type="Gene3D" id="1.10.10.60">
    <property type="entry name" value="Homeodomain-like"/>
    <property type="match status" value="1"/>
</dbReference>
<dbReference type="GO" id="GO:0001216">
    <property type="term" value="F:DNA-binding transcription activator activity"/>
    <property type="evidence" value="ECO:0007669"/>
    <property type="project" value="InterPro"/>
</dbReference>
<dbReference type="GO" id="GO:0000428">
    <property type="term" value="C:DNA-directed RNA polymerase complex"/>
    <property type="evidence" value="ECO:0007669"/>
    <property type="project" value="UniProtKB-KW"/>
</dbReference>
<dbReference type="InterPro" id="IPR038709">
    <property type="entry name" value="RpoN_core-bd_sf"/>
</dbReference>
<dbReference type="Proteomes" id="UP000593910">
    <property type="component" value="Chromosome"/>
</dbReference>
<dbReference type="InterPro" id="IPR000394">
    <property type="entry name" value="RNA_pol_sigma_54"/>
</dbReference>
<comment type="similarity">
    <text evidence="1">Belongs to the sigma-54 factor family.</text>
</comment>
<dbReference type="AlphaFoldDB" id="A0A7M1ATJ6"/>
<keyword evidence="5" id="KW-0805">Transcription regulation</keyword>
<dbReference type="Pfam" id="PF00309">
    <property type="entry name" value="Sigma54_AID"/>
    <property type="match status" value="1"/>
</dbReference>
<organism evidence="11 12">
    <name type="scientific">Sulfurimonas marina</name>
    <dbReference type="NCBI Taxonomy" id="2590551"/>
    <lineage>
        <taxon>Bacteria</taxon>
        <taxon>Pseudomonadati</taxon>
        <taxon>Campylobacterota</taxon>
        <taxon>Epsilonproteobacteria</taxon>
        <taxon>Campylobacterales</taxon>
        <taxon>Sulfurimonadaceae</taxon>
        <taxon>Sulfurimonas</taxon>
    </lineage>
</organism>
<evidence type="ECO:0000313" key="11">
    <source>
        <dbReference type="EMBL" id="QOP40716.1"/>
    </source>
</evidence>
<evidence type="ECO:0000256" key="8">
    <source>
        <dbReference type="ARBA" id="ARBA00023163"/>
    </source>
</evidence>
<evidence type="ECO:0000256" key="7">
    <source>
        <dbReference type="ARBA" id="ARBA00023125"/>
    </source>
</evidence>
<evidence type="ECO:0000256" key="1">
    <source>
        <dbReference type="ARBA" id="ARBA00008798"/>
    </source>
</evidence>
<evidence type="ECO:0000256" key="2">
    <source>
        <dbReference type="ARBA" id="ARBA00022478"/>
    </source>
</evidence>
<keyword evidence="4" id="KW-0548">Nucleotidyltransferase</keyword>
<dbReference type="GO" id="GO:0016779">
    <property type="term" value="F:nucleotidyltransferase activity"/>
    <property type="evidence" value="ECO:0007669"/>
    <property type="project" value="UniProtKB-KW"/>
</dbReference>
<dbReference type="GO" id="GO:0003677">
    <property type="term" value="F:DNA binding"/>
    <property type="evidence" value="ECO:0007669"/>
    <property type="project" value="UniProtKB-KW"/>
</dbReference>
<feature type="domain" description="RNA polymerase sigma factor 54 core-binding" evidence="10">
    <location>
        <begin position="63"/>
        <end position="238"/>
    </location>
</feature>
<evidence type="ECO:0000256" key="6">
    <source>
        <dbReference type="ARBA" id="ARBA00023082"/>
    </source>
</evidence>
<reference evidence="11 12" key="1">
    <citation type="submission" date="2019-06" db="EMBL/GenBank/DDBJ databases">
        <title>Sulfurimonas gotlandica sp. nov., a chemoautotrophic and psychrotolerant epsilonproteobacterium isolated from a pelagic redoxcline, and an emended description of the genus Sulfurimonas.</title>
        <authorList>
            <person name="Wang S."/>
            <person name="Jiang L."/>
            <person name="Shao Z."/>
        </authorList>
    </citation>
    <scope>NUCLEOTIDE SEQUENCE [LARGE SCALE GENOMIC DNA]</scope>
    <source>
        <strain evidence="11 12">B2</strain>
    </source>
</reference>
<proteinExistence type="inferred from homology"/>
<evidence type="ECO:0000256" key="3">
    <source>
        <dbReference type="ARBA" id="ARBA00022679"/>
    </source>
</evidence>
<dbReference type="Pfam" id="PF04552">
    <property type="entry name" value="Sigma54_DBD"/>
    <property type="match status" value="1"/>
</dbReference>
<keyword evidence="8" id="KW-0804">Transcription</keyword>
<dbReference type="PROSITE" id="PS50044">
    <property type="entry name" value="SIGMA54_3"/>
    <property type="match status" value="1"/>
</dbReference>
<gene>
    <name evidence="11" type="ORF">FJR03_02750</name>
</gene>
<feature type="domain" description="RNA polymerase sigma factor 54 DNA-binding" evidence="9">
    <location>
        <begin position="247"/>
        <end position="399"/>
    </location>
</feature>
<accession>A0A7M1ATJ6</accession>
<evidence type="ECO:0000313" key="12">
    <source>
        <dbReference type="Proteomes" id="UP000593910"/>
    </source>
</evidence>
<dbReference type="PANTHER" id="PTHR32248:SF4">
    <property type="entry name" value="RNA POLYMERASE SIGMA-54 FACTOR"/>
    <property type="match status" value="1"/>
</dbReference>
<dbReference type="NCBIfam" id="TIGR02395">
    <property type="entry name" value="rpoN_sigma"/>
    <property type="match status" value="1"/>
</dbReference>
<dbReference type="PROSITE" id="PS00718">
    <property type="entry name" value="SIGMA54_2"/>
    <property type="match status" value="1"/>
</dbReference>
<sequence length="405" mass="47119">MSASLGFQAKQKQTLQLSLRLWLPLLQAPLQDLETVFKEHSFDNPFLEYNSSFESNYSSSGLIEEINTYKESFYDKVANQIDAPLFPTPNSQKVAMEILDNIDSDGYFDGDIDVLAKKCNTTKEFAESIRQRFAYIDPCGVGAKDMIECFLFQLSQLNIENDLSELIEKMVKNLKSIDKYHKHHHFEEATHIIKKFKSPPAIDYQEDNEYIVPDFFVDVDEDISVKINHSYYPDIVIKDPFKSKNDELKYKLKEARDLVNLLELRKSTLYKLVLIIVERQMGFFIGSELKPMTMAQVAQEIGFEESTISRAVSNKYIKCERGIFSLKSFFTNAVSKNLSSSEVKHFIENLVENESHETPLTDQDIVDMVMQRYNMNMVRRTITKYRKQLEIPSSKERKKIYKVRD</sequence>
<keyword evidence="7" id="KW-0238">DNA-binding</keyword>
<evidence type="ECO:0000256" key="5">
    <source>
        <dbReference type="ARBA" id="ARBA00023015"/>
    </source>
</evidence>
<dbReference type="Gene3D" id="1.10.10.1330">
    <property type="entry name" value="RNA polymerase sigma-54 factor, core-binding domain"/>
    <property type="match status" value="1"/>
</dbReference>
<dbReference type="PANTHER" id="PTHR32248">
    <property type="entry name" value="RNA POLYMERASE SIGMA-54 FACTOR"/>
    <property type="match status" value="1"/>
</dbReference>
<dbReference type="EMBL" id="CP041165">
    <property type="protein sequence ID" value="QOP40716.1"/>
    <property type="molecule type" value="Genomic_DNA"/>
</dbReference>